<dbReference type="EMBL" id="JBHTLI010000001">
    <property type="protein sequence ID" value="MFD1094212.1"/>
    <property type="molecule type" value="Genomic_DNA"/>
</dbReference>
<evidence type="ECO:0008006" key="3">
    <source>
        <dbReference type="Google" id="ProtNLM"/>
    </source>
</evidence>
<reference evidence="2" key="1">
    <citation type="journal article" date="2019" name="Int. J. Syst. Evol. Microbiol.">
        <title>The Global Catalogue of Microorganisms (GCM) 10K type strain sequencing project: providing services to taxonomists for standard genome sequencing and annotation.</title>
        <authorList>
            <consortium name="The Broad Institute Genomics Platform"/>
            <consortium name="The Broad Institute Genome Sequencing Center for Infectious Disease"/>
            <person name="Wu L."/>
            <person name="Ma J."/>
        </authorList>
    </citation>
    <scope>NUCLEOTIDE SEQUENCE [LARGE SCALE GENOMIC DNA]</scope>
    <source>
        <strain evidence="2">CCUG 64793</strain>
    </source>
</reference>
<dbReference type="Gene3D" id="3.40.30.10">
    <property type="entry name" value="Glutaredoxin"/>
    <property type="match status" value="1"/>
</dbReference>
<gene>
    <name evidence="1" type="ORF">ACFQ3Q_00485</name>
</gene>
<keyword evidence="2" id="KW-1185">Reference proteome</keyword>
<dbReference type="RefSeq" id="WP_380741863.1">
    <property type="nucleotide sequence ID" value="NZ_JBHTLI010000001.1"/>
</dbReference>
<comment type="caution">
    <text evidence="1">The sequence shown here is derived from an EMBL/GenBank/DDBJ whole genome shotgun (WGS) entry which is preliminary data.</text>
</comment>
<evidence type="ECO:0000313" key="1">
    <source>
        <dbReference type="EMBL" id="MFD1094212.1"/>
    </source>
</evidence>
<dbReference type="Proteomes" id="UP001597131">
    <property type="component" value="Unassembled WGS sequence"/>
</dbReference>
<organism evidence="1 2">
    <name type="scientific">Salegentibacter chungangensis</name>
    <dbReference type="NCBI Taxonomy" id="1335724"/>
    <lineage>
        <taxon>Bacteria</taxon>
        <taxon>Pseudomonadati</taxon>
        <taxon>Bacteroidota</taxon>
        <taxon>Flavobacteriia</taxon>
        <taxon>Flavobacteriales</taxon>
        <taxon>Flavobacteriaceae</taxon>
        <taxon>Salegentibacter</taxon>
    </lineage>
</organism>
<evidence type="ECO:0000313" key="2">
    <source>
        <dbReference type="Proteomes" id="UP001597131"/>
    </source>
</evidence>
<protein>
    <recommendedName>
        <fullName evidence="3">SCO family protein</fullName>
    </recommendedName>
</protein>
<name>A0ABW3NP95_9FLAO</name>
<sequence length="214" mass="24727">MKKFIVLTVLFALPIIAYLFFASGKNNFARLPVLTENVKEISSFENLQEQPVSFKNNISVVAFFGSDLEEIKGYTFNLDQEILEKYYSFKDFQFVILVPEAAKDKVRDFVQEFGKIGSAEQWKFVFAKPEEIKAVFGSMETSHSLDENLYSPYVFIIDKDGNLRGRNDDKDHGVLYGYDSRSVAELNNKMNDDVKVILAEYRLALKKYKADRKY</sequence>
<proteinExistence type="predicted"/>
<accession>A0ABW3NP95</accession>